<reference evidence="11 12" key="1">
    <citation type="submission" date="2019-03" db="EMBL/GenBank/DDBJ databases">
        <title>Genomic Encyclopedia of Type Strains, Phase IV (KMG-IV): sequencing the most valuable type-strain genomes for metagenomic binning, comparative biology and taxonomic classification.</title>
        <authorList>
            <person name="Goeker M."/>
        </authorList>
    </citation>
    <scope>NUCLEOTIDE SEQUENCE [LARGE SCALE GENOMIC DNA]</scope>
    <source>
        <strain evidence="11 12">DSM 19377</strain>
    </source>
</reference>
<evidence type="ECO:0000256" key="4">
    <source>
        <dbReference type="ARBA" id="ARBA00022475"/>
    </source>
</evidence>
<comment type="subcellular location">
    <subcellularLocation>
        <location evidence="10">Cell membrane</location>
        <topology evidence="10">Multi-pass membrane protein</topology>
    </subcellularLocation>
    <subcellularLocation>
        <location evidence="10">Bacterial flagellum basal body</location>
    </subcellularLocation>
</comment>
<dbReference type="GO" id="GO:0006605">
    <property type="term" value="P:protein targeting"/>
    <property type="evidence" value="ECO:0007669"/>
    <property type="project" value="UniProtKB-UniRule"/>
</dbReference>
<feature type="transmembrane region" description="Helical" evidence="10">
    <location>
        <begin position="6"/>
        <end position="29"/>
    </location>
</feature>
<keyword evidence="8 10" id="KW-0975">Bacterial flagellum</keyword>
<evidence type="ECO:0000256" key="2">
    <source>
        <dbReference type="ARBA" id="ARBA00009772"/>
    </source>
</evidence>
<accession>A0A4R2P8Y5</accession>
<dbReference type="EMBL" id="SLXK01000006">
    <property type="protein sequence ID" value="TCP30315.1"/>
    <property type="molecule type" value="Genomic_DNA"/>
</dbReference>
<organism evidence="11 12">
    <name type="scientific">Scopulibacillus darangshiensis</name>
    <dbReference type="NCBI Taxonomy" id="442528"/>
    <lineage>
        <taxon>Bacteria</taxon>
        <taxon>Bacillati</taxon>
        <taxon>Bacillota</taxon>
        <taxon>Bacilli</taxon>
        <taxon>Bacillales</taxon>
        <taxon>Sporolactobacillaceae</taxon>
        <taxon>Scopulibacillus</taxon>
    </lineage>
</organism>
<dbReference type="RefSeq" id="WP_132744929.1">
    <property type="nucleotide sequence ID" value="NZ_SLXK01000006.1"/>
</dbReference>
<feature type="transmembrane region" description="Helical" evidence="10">
    <location>
        <begin position="36"/>
        <end position="53"/>
    </location>
</feature>
<name>A0A4R2P8Y5_9BACL</name>
<feature type="transmembrane region" description="Helical" evidence="10">
    <location>
        <begin position="210"/>
        <end position="237"/>
    </location>
</feature>
<gene>
    <name evidence="11" type="ORF">EV207_106138</name>
</gene>
<keyword evidence="12" id="KW-1185">Reference proteome</keyword>
<comment type="function">
    <text evidence="1 10">Role in flagellar biosynthesis.</text>
</comment>
<comment type="similarity">
    <text evidence="2 10">Belongs to the FliR/MopE/SpaR family.</text>
</comment>
<keyword evidence="11" id="KW-0966">Cell projection</keyword>
<evidence type="ECO:0000256" key="9">
    <source>
        <dbReference type="NCBIfam" id="TIGR01400"/>
    </source>
</evidence>
<evidence type="ECO:0000256" key="10">
    <source>
        <dbReference type="RuleBase" id="RU362071"/>
    </source>
</evidence>
<dbReference type="OrthoDB" id="9807748at2"/>
<dbReference type="InterPro" id="IPR006303">
    <property type="entry name" value="FliR"/>
</dbReference>
<dbReference type="PANTHER" id="PTHR30065">
    <property type="entry name" value="FLAGELLAR BIOSYNTHETIC PROTEIN FLIR"/>
    <property type="match status" value="1"/>
</dbReference>
<dbReference type="GO" id="GO:0009425">
    <property type="term" value="C:bacterial-type flagellum basal body"/>
    <property type="evidence" value="ECO:0007669"/>
    <property type="project" value="UniProtKB-SubCell"/>
</dbReference>
<sequence>MTILDALPIYLLVLVRLASFFVTMPVFAYRTIPGRVKVGLAAILALIVTTAIYHGEPVSLNAMYPLLVIKEAVVGLSIGFVAGLLLYAVQLAGAFIDLQMGFAIANTINPENGVTSPLTGQYLYIFALFFFLGVNGHHMLLNGILYSFNLVPLNGLSIQLTDGDTAHFVVTVFLQMAGIAFQLAMPLIGCLFLVDVALGIVARTVPQVNVFVVGLPLKILVSFILLLIVFPMFFVLFKSIFEDMTEAMVSYMKLLGSP</sequence>
<keyword evidence="5 10" id="KW-0812">Transmembrane</keyword>
<keyword evidence="11" id="KW-0969">Cilium</keyword>
<dbReference type="Pfam" id="PF01311">
    <property type="entry name" value="Bac_export_1"/>
    <property type="match status" value="1"/>
</dbReference>
<evidence type="ECO:0000313" key="11">
    <source>
        <dbReference type="EMBL" id="TCP30315.1"/>
    </source>
</evidence>
<dbReference type="GO" id="GO:0044780">
    <property type="term" value="P:bacterial-type flagellum assembly"/>
    <property type="evidence" value="ECO:0007669"/>
    <property type="project" value="UniProtKB-UniRule"/>
</dbReference>
<dbReference type="AlphaFoldDB" id="A0A4R2P8Y5"/>
<evidence type="ECO:0000256" key="5">
    <source>
        <dbReference type="ARBA" id="ARBA00022692"/>
    </source>
</evidence>
<evidence type="ECO:0000256" key="7">
    <source>
        <dbReference type="ARBA" id="ARBA00023136"/>
    </source>
</evidence>
<comment type="caution">
    <text evidence="11">The sequence shown here is derived from an EMBL/GenBank/DDBJ whole genome shotgun (WGS) entry which is preliminary data.</text>
</comment>
<evidence type="ECO:0000256" key="8">
    <source>
        <dbReference type="ARBA" id="ARBA00023143"/>
    </source>
</evidence>
<evidence type="ECO:0000256" key="1">
    <source>
        <dbReference type="ARBA" id="ARBA00002578"/>
    </source>
</evidence>
<dbReference type="Proteomes" id="UP000295416">
    <property type="component" value="Unassembled WGS sequence"/>
</dbReference>
<dbReference type="InterPro" id="IPR002010">
    <property type="entry name" value="T3SS_IM_R"/>
</dbReference>
<proteinExistence type="inferred from homology"/>
<feature type="transmembrane region" description="Helical" evidence="10">
    <location>
        <begin position="122"/>
        <end position="148"/>
    </location>
</feature>
<evidence type="ECO:0000256" key="6">
    <source>
        <dbReference type="ARBA" id="ARBA00022989"/>
    </source>
</evidence>
<keyword evidence="11" id="KW-0282">Flagellum</keyword>
<dbReference type="PANTHER" id="PTHR30065:SF1">
    <property type="entry name" value="SURFACE PRESENTATION OF ANTIGENS PROTEIN SPAR"/>
    <property type="match status" value="1"/>
</dbReference>
<feature type="transmembrane region" description="Helical" evidence="10">
    <location>
        <begin position="73"/>
        <end position="96"/>
    </location>
</feature>
<keyword evidence="7 10" id="KW-0472">Membrane</keyword>
<feature type="transmembrane region" description="Helical" evidence="10">
    <location>
        <begin position="168"/>
        <end position="198"/>
    </location>
</feature>
<keyword evidence="4 10" id="KW-1003">Cell membrane</keyword>
<dbReference type="NCBIfam" id="TIGR01400">
    <property type="entry name" value="fliR"/>
    <property type="match status" value="1"/>
</dbReference>
<evidence type="ECO:0000313" key="12">
    <source>
        <dbReference type="Proteomes" id="UP000295416"/>
    </source>
</evidence>
<keyword evidence="6 10" id="KW-1133">Transmembrane helix</keyword>
<dbReference type="GO" id="GO:0005886">
    <property type="term" value="C:plasma membrane"/>
    <property type="evidence" value="ECO:0007669"/>
    <property type="project" value="UniProtKB-SubCell"/>
</dbReference>
<evidence type="ECO:0000256" key="3">
    <source>
        <dbReference type="ARBA" id="ARBA00021717"/>
    </source>
</evidence>
<protein>
    <recommendedName>
        <fullName evidence="3 9">Flagellar biosynthetic protein FliR</fullName>
    </recommendedName>
</protein>
<dbReference type="PRINTS" id="PR00953">
    <property type="entry name" value="TYPE3IMRPROT"/>
</dbReference>